<organism evidence="2 3">
    <name type="scientific">Linum trigynum</name>
    <dbReference type="NCBI Taxonomy" id="586398"/>
    <lineage>
        <taxon>Eukaryota</taxon>
        <taxon>Viridiplantae</taxon>
        <taxon>Streptophyta</taxon>
        <taxon>Embryophyta</taxon>
        <taxon>Tracheophyta</taxon>
        <taxon>Spermatophyta</taxon>
        <taxon>Magnoliopsida</taxon>
        <taxon>eudicotyledons</taxon>
        <taxon>Gunneridae</taxon>
        <taxon>Pentapetalae</taxon>
        <taxon>rosids</taxon>
        <taxon>fabids</taxon>
        <taxon>Malpighiales</taxon>
        <taxon>Linaceae</taxon>
        <taxon>Linum</taxon>
    </lineage>
</organism>
<proteinExistence type="predicted"/>
<dbReference type="Proteomes" id="UP001497516">
    <property type="component" value="Chromosome 3"/>
</dbReference>
<sequence>MRLIRLSRLNPKETDQGYEEGGREYQNDGVSWDAEAGGGANLDFRSGEASSASIYEARDVSWCCATSRGTEESLGMDEEEESTPGSEGMVRIWRWRGMDEEEESPPGDSCLR</sequence>
<keyword evidence="3" id="KW-1185">Reference proteome</keyword>
<evidence type="ECO:0000313" key="2">
    <source>
        <dbReference type="EMBL" id="CAL1373819.1"/>
    </source>
</evidence>
<name>A0AAV2DL84_9ROSI</name>
<evidence type="ECO:0000313" key="3">
    <source>
        <dbReference type="Proteomes" id="UP001497516"/>
    </source>
</evidence>
<feature type="compositionally biased region" description="Basic and acidic residues" evidence="1">
    <location>
        <begin position="10"/>
        <end position="26"/>
    </location>
</feature>
<feature type="region of interest" description="Disordered" evidence="1">
    <location>
        <begin position="1"/>
        <end position="30"/>
    </location>
</feature>
<gene>
    <name evidence="2" type="ORF">LTRI10_LOCUS15728</name>
</gene>
<accession>A0AAV2DL84</accession>
<dbReference type="AlphaFoldDB" id="A0AAV2DL84"/>
<feature type="region of interest" description="Disordered" evidence="1">
    <location>
        <begin position="70"/>
        <end position="91"/>
    </location>
</feature>
<protein>
    <submittedName>
        <fullName evidence="2">Uncharacterized protein</fullName>
    </submittedName>
</protein>
<evidence type="ECO:0000256" key="1">
    <source>
        <dbReference type="SAM" id="MobiDB-lite"/>
    </source>
</evidence>
<reference evidence="2 3" key="1">
    <citation type="submission" date="2024-04" db="EMBL/GenBank/DDBJ databases">
        <authorList>
            <person name="Fracassetti M."/>
        </authorList>
    </citation>
    <scope>NUCLEOTIDE SEQUENCE [LARGE SCALE GENOMIC DNA]</scope>
</reference>
<dbReference type="EMBL" id="OZ034816">
    <property type="protein sequence ID" value="CAL1373819.1"/>
    <property type="molecule type" value="Genomic_DNA"/>
</dbReference>